<gene>
    <name evidence="5" type="ORF">HUW48_06705</name>
</gene>
<evidence type="ECO:0000313" key="5">
    <source>
        <dbReference type="EMBL" id="QMU27752.1"/>
    </source>
</evidence>
<sequence length="366" mass="41308">MKKFYFVFFFVVLFVANCFATIETDSTRQPKTKKLSLTPFPALFSTPETGIGYGGLVVPVYNFGSDSLTRSSNGQLLAYYTQKKQASVQLTYTIYTNHERYNITGAANYYDWPILYYGIGNSNTLKDSSLVTYKLFLFQNRVLKKLRNYLFVGGQYQLTRINNIGFKNPASKIQERDFAELDGSITSGLGPALLFDSRDNPLNTTQGWYAEAGTFINHKSIGSEFNFTRFILDIRRFMRLSDKRVLAIQGVGKFSTGQVPFREMALLGGGRTMRGFYEGRFRDRQLLALQSEYRQQVFSRVGYVVFGGIGQVGNNGGDFSFGGLKQGVGAGLRLMLNRKQRLNIRIDYAIGSDKARGLYFDIGEAF</sequence>
<keyword evidence="2" id="KW-0472">Membrane</keyword>
<proteinExistence type="predicted"/>
<dbReference type="EMBL" id="CP055153">
    <property type="protein sequence ID" value="QMU27752.1"/>
    <property type="molecule type" value="Genomic_DNA"/>
</dbReference>
<dbReference type="AlphaFoldDB" id="A0A7L7L4L7"/>
<keyword evidence="3" id="KW-0732">Signal</keyword>
<evidence type="ECO:0000256" key="2">
    <source>
        <dbReference type="ARBA" id="ARBA00023136"/>
    </source>
</evidence>
<dbReference type="Gene3D" id="2.40.160.50">
    <property type="entry name" value="membrane protein fhac: a member of the omp85/tpsb transporter family"/>
    <property type="match status" value="1"/>
</dbReference>
<dbReference type="GO" id="GO:0019867">
    <property type="term" value="C:outer membrane"/>
    <property type="evidence" value="ECO:0007669"/>
    <property type="project" value="InterPro"/>
</dbReference>
<dbReference type="PANTHER" id="PTHR34597:SF3">
    <property type="entry name" value="OUTER MEMBRANE TRANSPORTER CDIB"/>
    <property type="match status" value="1"/>
</dbReference>
<dbReference type="RefSeq" id="WP_182414944.1">
    <property type="nucleotide sequence ID" value="NZ_CP055153.1"/>
</dbReference>
<feature type="chain" id="PRO_5029631970" evidence="3">
    <location>
        <begin position="21"/>
        <end position="366"/>
    </location>
</feature>
<dbReference type="GO" id="GO:0098046">
    <property type="term" value="C:type V protein secretion system complex"/>
    <property type="evidence" value="ECO:0007669"/>
    <property type="project" value="TreeGrafter"/>
</dbReference>
<evidence type="ECO:0000256" key="1">
    <source>
        <dbReference type="ARBA" id="ARBA00004370"/>
    </source>
</evidence>
<evidence type="ECO:0000259" key="4">
    <source>
        <dbReference type="Pfam" id="PF01103"/>
    </source>
</evidence>
<dbReference type="PANTHER" id="PTHR34597">
    <property type="entry name" value="SLR1661 PROTEIN"/>
    <property type="match status" value="1"/>
</dbReference>
<accession>A0A7L7L4L7</accession>
<name>A0A7L7L4L7_9BACT</name>
<feature type="signal peptide" evidence="3">
    <location>
        <begin position="1"/>
        <end position="20"/>
    </location>
</feature>
<dbReference type="Pfam" id="PF01103">
    <property type="entry name" value="Omp85"/>
    <property type="match status" value="1"/>
</dbReference>
<evidence type="ECO:0000313" key="6">
    <source>
        <dbReference type="Proteomes" id="UP000514509"/>
    </source>
</evidence>
<dbReference type="GO" id="GO:0008320">
    <property type="term" value="F:protein transmembrane transporter activity"/>
    <property type="evidence" value="ECO:0007669"/>
    <property type="project" value="TreeGrafter"/>
</dbReference>
<evidence type="ECO:0000256" key="3">
    <source>
        <dbReference type="SAM" id="SignalP"/>
    </source>
</evidence>
<dbReference type="GO" id="GO:0046819">
    <property type="term" value="P:protein secretion by the type V secretion system"/>
    <property type="evidence" value="ECO:0007669"/>
    <property type="project" value="TreeGrafter"/>
</dbReference>
<keyword evidence="6" id="KW-1185">Reference proteome</keyword>
<dbReference type="KEGG" id="add:HUW48_06705"/>
<dbReference type="Proteomes" id="UP000514509">
    <property type="component" value="Chromosome"/>
</dbReference>
<reference evidence="5 6" key="1">
    <citation type="submission" date="2020-08" db="EMBL/GenBank/DDBJ databases">
        <title>Adhaeribacter dokdonensis sp. nov., isolated from the rhizosphere of Elymus tsukushiensis, a plant native to the Dokdo Islands, Republic of Korea.</title>
        <authorList>
            <person name="Ghim S.Y."/>
        </authorList>
    </citation>
    <scope>NUCLEOTIDE SEQUENCE [LARGE SCALE GENOMIC DNA]</scope>
    <source>
        <strain evidence="5 6">KUDC8001</strain>
    </source>
</reference>
<protein>
    <submittedName>
        <fullName evidence="5">BamA/TamA family outer membrane protein</fullName>
    </submittedName>
</protein>
<comment type="subcellular location">
    <subcellularLocation>
        <location evidence="1">Membrane</location>
    </subcellularLocation>
</comment>
<feature type="domain" description="Bacterial surface antigen (D15)" evidence="4">
    <location>
        <begin position="85"/>
        <end position="366"/>
    </location>
</feature>
<organism evidence="5 6">
    <name type="scientific">Adhaeribacter radiodurans</name>
    <dbReference type="NCBI Taxonomy" id="2745197"/>
    <lineage>
        <taxon>Bacteria</taxon>
        <taxon>Pseudomonadati</taxon>
        <taxon>Bacteroidota</taxon>
        <taxon>Cytophagia</taxon>
        <taxon>Cytophagales</taxon>
        <taxon>Hymenobacteraceae</taxon>
        <taxon>Adhaeribacter</taxon>
    </lineage>
</organism>
<dbReference type="InterPro" id="IPR051544">
    <property type="entry name" value="TPS_OM_transporter"/>
</dbReference>
<dbReference type="InterPro" id="IPR000184">
    <property type="entry name" value="Bac_surfAg_D15"/>
</dbReference>